<keyword evidence="3 5" id="KW-0863">Zinc-finger</keyword>
<proteinExistence type="predicted"/>
<dbReference type="GeneTree" id="ENSGT00940000162549"/>
<evidence type="ECO:0000259" key="7">
    <source>
        <dbReference type="PROSITE" id="PS50805"/>
    </source>
</evidence>
<feature type="domain" description="KRAB" evidence="7">
    <location>
        <begin position="16"/>
        <end position="83"/>
    </location>
</feature>
<evidence type="ECO:0000256" key="3">
    <source>
        <dbReference type="ARBA" id="ARBA00022771"/>
    </source>
</evidence>
<sequence length="222" mass="24998">MAPPGRPGLVAGARAVSFADVACYFSPEEWAVCGRRRGLYRDVMRETYGHLARFGPKPALISWMEQRGEGWSRVPLYPNWFSRAFKAPMESPEVLVGRNTDLAISVASAWDSHPQVLPGTRPQEHSPRRPCPAWMLRRPAAHVCTDCGRRFTYPSLLVSHRRMHSGSGPSPALSVGMRFKRKFAVEAHQWPGIRAVPRAPVRGDRDPPVLFRHYPDIFEECG</sequence>
<dbReference type="GO" id="GO:0008270">
    <property type="term" value="F:zinc ion binding"/>
    <property type="evidence" value="ECO:0007669"/>
    <property type="project" value="UniProtKB-KW"/>
</dbReference>
<organism evidence="8 9">
    <name type="scientific">Aotus nancymaae</name>
    <name type="common">Ma's night monkey</name>
    <dbReference type="NCBI Taxonomy" id="37293"/>
    <lineage>
        <taxon>Eukaryota</taxon>
        <taxon>Metazoa</taxon>
        <taxon>Chordata</taxon>
        <taxon>Craniata</taxon>
        <taxon>Vertebrata</taxon>
        <taxon>Euteleostomi</taxon>
        <taxon>Mammalia</taxon>
        <taxon>Eutheria</taxon>
        <taxon>Euarchontoglires</taxon>
        <taxon>Primates</taxon>
        <taxon>Haplorrhini</taxon>
        <taxon>Platyrrhini</taxon>
        <taxon>Aotidae</taxon>
        <taxon>Aotus</taxon>
    </lineage>
</organism>
<dbReference type="PANTHER" id="PTHR23232:SF168">
    <property type="entry name" value="KRAB DOMAIN-CONTAINING PROTEIN"/>
    <property type="match status" value="1"/>
</dbReference>
<dbReference type="SUPFAM" id="SSF57667">
    <property type="entry name" value="beta-beta-alpha zinc fingers"/>
    <property type="match status" value="1"/>
</dbReference>
<dbReference type="CDD" id="cd07765">
    <property type="entry name" value="KRAB_A-box"/>
    <property type="match status" value="1"/>
</dbReference>
<keyword evidence="9" id="KW-1185">Reference proteome</keyword>
<evidence type="ECO:0000256" key="4">
    <source>
        <dbReference type="ARBA" id="ARBA00022833"/>
    </source>
</evidence>
<dbReference type="Pfam" id="PF01352">
    <property type="entry name" value="KRAB"/>
    <property type="match status" value="1"/>
</dbReference>
<dbReference type="InterPro" id="IPR001909">
    <property type="entry name" value="KRAB"/>
</dbReference>
<dbReference type="SUPFAM" id="SSF109640">
    <property type="entry name" value="KRAB domain (Kruppel-associated box)"/>
    <property type="match status" value="1"/>
</dbReference>
<dbReference type="PROSITE" id="PS00028">
    <property type="entry name" value="ZINC_FINGER_C2H2_1"/>
    <property type="match status" value="1"/>
</dbReference>
<name>A0A2K5D4T3_AOTNA</name>
<dbReference type="STRING" id="37293.ENSANAP00000015965"/>
<dbReference type="Proteomes" id="UP000233020">
    <property type="component" value="Unplaced"/>
</dbReference>
<feature type="domain" description="C2H2-type" evidence="6">
    <location>
        <begin position="142"/>
        <end position="169"/>
    </location>
</feature>
<dbReference type="PROSITE" id="PS50805">
    <property type="entry name" value="KRAB"/>
    <property type="match status" value="1"/>
</dbReference>
<gene>
    <name evidence="8" type="primary">ZNF688</name>
</gene>
<keyword evidence="2" id="KW-0677">Repeat</keyword>
<dbReference type="Gene3D" id="3.30.160.60">
    <property type="entry name" value="Classic Zinc Finger"/>
    <property type="match status" value="1"/>
</dbReference>
<accession>A0A2K5D4T3</accession>
<dbReference type="InterPro" id="IPR050169">
    <property type="entry name" value="Krueppel_C2H2_ZnF"/>
</dbReference>
<reference evidence="8" key="1">
    <citation type="submission" date="2025-08" db="UniProtKB">
        <authorList>
            <consortium name="Ensembl"/>
        </authorList>
    </citation>
    <scope>IDENTIFICATION</scope>
</reference>
<keyword evidence="4" id="KW-0862">Zinc</keyword>
<dbReference type="Ensembl" id="ENSANAT00000033809.1">
    <property type="protein sequence ID" value="ENSANAP00000015965.1"/>
    <property type="gene ID" value="ENSANAG00000025853.1"/>
</dbReference>
<dbReference type="FunFam" id="3.30.160.60:FF:000180">
    <property type="entry name" value="Zinc finger protein 689"/>
    <property type="match status" value="1"/>
</dbReference>
<dbReference type="Pfam" id="PF00096">
    <property type="entry name" value="zf-C2H2"/>
    <property type="match status" value="1"/>
</dbReference>
<evidence type="ECO:0000256" key="1">
    <source>
        <dbReference type="ARBA" id="ARBA00022723"/>
    </source>
</evidence>
<evidence type="ECO:0000313" key="9">
    <source>
        <dbReference type="Proteomes" id="UP000233020"/>
    </source>
</evidence>
<dbReference type="GO" id="GO:0006355">
    <property type="term" value="P:regulation of DNA-templated transcription"/>
    <property type="evidence" value="ECO:0007669"/>
    <property type="project" value="InterPro"/>
</dbReference>
<evidence type="ECO:0000313" key="8">
    <source>
        <dbReference type="Ensembl" id="ENSANAP00000015965.1"/>
    </source>
</evidence>
<dbReference type="OMA" id="WMEQENE"/>
<keyword evidence="1" id="KW-0479">Metal-binding</keyword>
<evidence type="ECO:0000256" key="5">
    <source>
        <dbReference type="PROSITE-ProRule" id="PRU00042"/>
    </source>
</evidence>
<dbReference type="Gene3D" id="6.10.140.140">
    <property type="match status" value="1"/>
</dbReference>
<reference evidence="8" key="2">
    <citation type="submission" date="2025-09" db="UniProtKB">
        <authorList>
            <consortium name="Ensembl"/>
        </authorList>
    </citation>
    <scope>IDENTIFICATION</scope>
</reference>
<dbReference type="SMART" id="SM00349">
    <property type="entry name" value="KRAB"/>
    <property type="match status" value="1"/>
</dbReference>
<dbReference type="AlphaFoldDB" id="A0A2K5D4T3"/>
<dbReference type="InterPro" id="IPR013087">
    <property type="entry name" value="Znf_C2H2_type"/>
</dbReference>
<protein>
    <submittedName>
        <fullName evidence="8">Zinc finger protein 688</fullName>
    </submittedName>
</protein>
<evidence type="ECO:0000256" key="2">
    <source>
        <dbReference type="ARBA" id="ARBA00022737"/>
    </source>
</evidence>
<dbReference type="InterPro" id="IPR036051">
    <property type="entry name" value="KRAB_dom_sf"/>
</dbReference>
<dbReference type="InterPro" id="IPR036236">
    <property type="entry name" value="Znf_C2H2_sf"/>
</dbReference>
<dbReference type="PANTHER" id="PTHR23232">
    <property type="entry name" value="KRAB DOMAIN C2H2 ZINC FINGER"/>
    <property type="match status" value="1"/>
</dbReference>
<evidence type="ECO:0000259" key="6">
    <source>
        <dbReference type="PROSITE" id="PS50157"/>
    </source>
</evidence>
<dbReference type="PROSITE" id="PS50157">
    <property type="entry name" value="ZINC_FINGER_C2H2_2"/>
    <property type="match status" value="1"/>
</dbReference>